<sequence length="128" mass="14508">MREIMQEAIKCMRHSRRIRLTTDAVDTVLSLRNVEHAAGLCNSRRLKMFPTLPSLPAHAVWSKKKRVVTTLVPETIKRGVAIPSGDNVHASTSSRNENNHHCISGSRDRMEETDCRSWKMFAVLSQVL</sequence>
<evidence type="ECO:0000259" key="2">
    <source>
        <dbReference type="Pfam" id="PF02969"/>
    </source>
</evidence>
<reference evidence="3" key="1">
    <citation type="submission" date="2023-05" db="EMBL/GenBank/DDBJ databases">
        <title>Nepenthes gracilis genome sequencing.</title>
        <authorList>
            <person name="Fukushima K."/>
        </authorList>
    </citation>
    <scope>NUCLEOTIDE SEQUENCE</scope>
    <source>
        <strain evidence="3">SING2019-196</strain>
    </source>
</reference>
<keyword evidence="4" id="KW-1185">Reference proteome</keyword>
<organism evidence="3 4">
    <name type="scientific">Nepenthes gracilis</name>
    <name type="common">Slender pitcher plant</name>
    <dbReference type="NCBI Taxonomy" id="150966"/>
    <lineage>
        <taxon>Eukaryota</taxon>
        <taxon>Viridiplantae</taxon>
        <taxon>Streptophyta</taxon>
        <taxon>Embryophyta</taxon>
        <taxon>Tracheophyta</taxon>
        <taxon>Spermatophyta</taxon>
        <taxon>Magnoliopsida</taxon>
        <taxon>eudicotyledons</taxon>
        <taxon>Gunneridae</taxon>
        <taxon>Pentapetalae</taxon>
        <taxon>Caryophyllales</taxon>
        <taxon>Nepenthaceae</taxon>
        <taxon>Nepenthes</taxon>
    </lineage>
</organism>
<dbReference type="InterPro" id="IPR004823">
    <property type="entry name" value="TAF_TATA-bd_Histone-like_dom"/>
</dbReference>
<dbReference type="InterPro" id="IPR009072">
    <property type="entry name" value="Histone-fold"/>
</dbReference>
<dbReference type="EMBL" id="BSYO01000001">
    <property type="protein sequence ID" value="GMG98731.1"/>
    <property type="molecule type" value="Genomic_DNA"/>
</dbReference>
<feature type="region of interest" description="Disordered" evidence="1">
    <location>
        <begin position="83"/>
        <end position="106"/>
    </location>
</feature>
<protein>
    <recommendedName>
        <fullName evidence="2">TATA box binding protein associated factor (TAF) histone-like fold domain-containing protein</fullName>
    </recommendedName>
</protein>
<comment type="caution">
    <text evidence="3">The sequence shown here is derived from an EMBL/GenBank/DDBJ whole genome shotgun (WGS) entry which is preliminary data.</text>
</comment>
<dbReference type="Proteomes" id="UP001279734">
    <property type="component" value="Unassembled WGS sequence"/>
</dbReference>
<proteinExistence type="predicted"/>
<evidence type="ECO:0000313" key="3">
    <source>
        <dbReference type="EMBL" id="GMG98731.1"/>
    </source>
</evidence>
<feature type="domain" description="TATA box binding protein associated factor (TAF) histone-like fold" evidence="2">
    <location>
        <begin position="1"/>
        <end position="28"/>
    </location>
</feature>
<dbReference type="GO" id="GO:0046982">
    <property type="term" value="F:protein heterodimerization activity"/>
    <property type="evidence" value="ECO:0007669"/>
    <property type="project" value="InterPro"/>
</dbReference>
<evidence type="ECO:0000313" key="4">
    <source>
        <dbReference type="Proteomes" id="UP001279734"/>
    </source>
</evidence>
<dbReference type="Gene3D" id="1.10.20.10">
    <property type="entry name" value="Histone, subunit A"/>
    <property type="match status" value="1"/>
</dbReference>
<accession>A0AAD3P6Y0</accession>
<name>A0AAD3P6Y0_NEPGR</name>
<gene>
    <name evidence="3" type="ORF">Nepgr_000571</name>
</gene>
<dbReference type="Pfam" id="PF02969">
    <property type="entry name" value="TAF"/>
    <property type="match status" value="1"/>
</dbReference>
<evidence type="ECO:0000256" key="1">
    <source>
        <dbReference type="SAM" id="MobiDB-lite"/>
    </source>
</evidence>
<dbReference type="AlphaFoldDB" id="A0AAD3P6Y0"/>